<dbReference type="GO" id="GO:0003676">
    <property type="term" value="F:nucleic acid binding"/>
    <property type="evidence" value="ECO:0007669"/>
    <property type="project" value="InterPro"/>
</dbReference>
<dbReference type="InParanoid" id="E2BBC9"/>
<protein>
    <submittedName>
        <fullName evidence="2">Retrovirus-related Pol polyprotein from transposon 412</fullName>
    </submittedName>
</protein>
<proteinExistence type="predicted"/>
<dbReference type="PANTHER" id="PTHR47266">
    <property type="entry name" value="ENDONUCLEASE-RELATED"/>
    <property type="match status" value="1"/>
</dbReference>
<dbReference type="OrthoDB" id="8193822at2759"/>
<name>E2BBC9_HARSA</name>
<keyword evidence="3" id="KW-1185">Reference proteome</keyword>
<reference evidence="2 3" key="1">
    <citation type="journal article" date="2010" name="Science">
        <title>Genomic comparison of the ants Camponotus floridanus and Harpegnathos saltator.</title>
        <authorList>
            <person name="Bonasio R."/>
            <person name="Zhang G."/>
            <person name="Ye C."/>
            <person name="Mutti N.S."/>
            <person name="Fang X."/>
            <person name="Qin N."/>
            <person name="Donahue G."/>
            <person name="Yang P."/>
            <person name="Li Q."/>
            <person name="Li C."/>
            <person name="Zhang P."/>
            <person name="Huang Z."/>
            <person name="Berger S.L."/>
            <person name="Reinberg D."/>
            <person name="Wang J."/>
            <person name="Liebig J."/>
        </authorList>
    </citation>
    <scope>NUCLEOTIDE SEQUENCE [LARGE SCALE GENOMIC DNA]</scope>
    <source>
        <strain evidence="2 3">R22 G/1</strain>
    </source>
</reference>
<dbReference type="Gene3D" id="1.10.340.70">
    <property type="match status" value="1"/>
</dbReference>
<dbReference type="Gene3D" id="3.30.420.10">
    <property type="entry name" value="Ribonuclease H-like superfamily/Ribonuclease H"/>
    <property type="match status" value="1"/>
</dbReference>
<evidence type="ECO:0000259" key="1">
    <source>
        <dbReference type="Pfam" id="PF17921"/>
    </source>
</evidence>
<dbReference type="Proteomes" id="UP000008237">
    <property type="component" value="Unassembled WGS sequence"/>
</dbReference>
<dbReference type="InterPro" id="IPR041588">
    <property type="entry name" value="Integrase_H2C2"/>
</dbReference>
<organism evidence="3">
    <name type="scientific">Harpegnathos saltator</name>
    <name type="common">Jerdon's jumping ant</name>
    <dbReference type="NCBI Taxonomy" id="610380"/>
    <lineage>
        <taxon>Eukaryota</taxon>
        <taxon>Metazoa</taxon>
        <taxon>Ecdysozoa</taxon>
        <taxon>Arthropoda</taxon>
        <taxon>Hexapoda</taxon>
        <taxon>Insecta</taxon>
        <taxon>Pterygota</taxon>
        <taxon>Neoptera</taxon>
        <taxon>Endopterygota</taxon>
        <taxon>Hymenoptera</taxon>
        <taxon>Apocrita</taxon>
        <taxon>Aculeata</taxon>
        <taxon>Formicoidea</taxon>
        <taxon>Formicidae</taxon>
        <taxon>Ponerinae</taxon>
        <taxon>Ponerini</taxon>
        <taxon>Harpegnathos</taxon>
    </lineage>
</organism>
<accession>E2BBC9</accession>
<evidence type="ECO:0000313" key="2">
    <source>
        <dbReference type="EMBL" id="EFN87001.1"/>
    </source>
</evidence>
<dbReference type="AlphaFoldDB" id="E2BBC9"/>
<feature type="non-terminal residue" evidence="2">
    <location>
        <position position="1"/>
    </location>
</feature>
<dbReference type="InterPro" id="IPR036397">
    <property type="entry name" value="RNaseH_sf"/>
</dbReference>
<sequence>VVDPATKLNILKELHNFIIGGYKGVTKALKRIQQYYSWDGIKRDVEDYIKACQDCQKRKLVRIKTKAPMLIIDTPSEAFEKVAIDIVGPLPETLNGNKYILTTQGQLTKFCTAYPLSTANSVAIADAIVNKYIFMFGSPRNCFRIRVAMYQEKIRVAMYQ</sequence>
<dbReference type="STRING" id="610380.E2BBC9"/>
<dbReference type="SUPFAM" id="SSF53098">
    <property type="entry name" value="Ribonuclease H-like"/>
    <property type="match status" value="1"/>
</dbReference>
<dbReference type="InterPro" id="IPR052160">
    <property type="entry name" value="Gypsy_RT_Integrase-like"/>
</dbReference>
<feature type="domain" description="Integrase zinc-binding" evidence="1">
    <location>
        <begin position="3"/>
        <end position="59"/>
    </location>
</feature>
<dbReference type="InterPro" id="IPR012337">
    <property type="entry name" value="RNaseH-like_sf"/>
</dbReference>
<feature type="non-terminal residue" evidence="2">
    <location>
        <position position="160"/>
    </location>
</feature>
<dbReference type="OMA" id="FRIRVAM"/>
<dbReference type="Pfam" id="PF17921">
    <property type="entry name" value="Integrase_H2C2"/>
    <property type="match status" value="1"/>
</dbReference>
<gene>
    <name evidence="2" type="ORF">EAI_11357</name>
</gene>
<evidence type="ECO:0000313" key="3">
    <source>
        <dbReference type="Proteomes" id="UP000008237"/>
    </source>
</evidence>
<dbReference type="EMBL" id="GL447006">
    <property type="protein sequence ID" value="EFN87001.1"/>
    <property type="molecule type" value="Genomic_DNA"/>
</dbReference>